<feature type="compositionally biased region" description="Basic and acidic residues" evidence="1">
    <location>
        <begin position="347"/>
        <end position="358"/>
    </location>
</feature>
<accession>A0A1R0GNR4</accession>
<gene>
    <name evidence="4" type="ORF">AYI68_g7431</name>
</gene>
<dbReference type="InterPro" id="IPR000477">
    <property type="entry name" value="RT_dom"/>
</dbReference>
<reference evidence="4 5" key="1">
    <citation type="journal article" date="2016" name="Mol. Biol. Evol.">
        <title>Genome-Wide Survey of Gut Fungi (Harpellales) Reveals the First Horizontally Transferred Ubiquitin Gene from a Mosquito Host.</title>
        <authorList>
            <person name="Wang Y."/>
            <person name="White M.M."/>
            <person name="Kvist S."/>
            <person name="Moncalvo J.M."/>
        </authorList>
    </citation>
    <scope>NUCLEOTIDE SEQUENCE [LARGE SCALE GENOMIC DNA]</scope>
    <source>
        <strain evidence="4 5">ALG-7-W6</strain>
    </source>
</reference>
<dbReference type="Pfam" id="PF00078">
    <property type="entry name" value="RVT_1"/>
    <property type="match status" value="1"/>
</dbReference>
<feature type="compositionally biased region" description="Polar residues" evidence="1">
    <location>
        <begin position="304"/>
        <end position="320"/>
    </location>
</feature>
<protein>
    <recommendedName>
        <fullName evidence="3">Reverse transcriptase domain-containing protein</fullName>
    </recommendedName>
</protein>
<feature type="non-terminal residue" evidence="4">
    <location>
        <position position="610"/>
    </location>
</feature>
<feature type="compositionally biased region" description="Basic and acidic residues" evidence="1">
    <location>
        <begin position="292"/>
        <end position="302"/>
    </location>
</feature>
<dbReference type="AlphaFoldDB" id="A0A1R0GNR4"/>
<feature type="compositionally biased region" description="Polar residues" evidence="1">
    <location>
        <begin position="214"/>
        <end position="242"/>
    </location>
</feature>
<feature type="compositionally biased region" description="Polar residues" evidence="1">
    <location>
        <begin position="279"/>
        <end position="290"/>
    </location>
</feature>
<proteinExistence type="predicted"/>
<feature type="chain" id="PRO_5012164019" description="Reverse transcriptase domain-containing protein" evidence="2">
    <location>
        <begin position="18"/>
        <end position="610"/>
    </location>
</feature>
<organism evidence="4 5">
    <name type="scientific">Smittium mucronatum</name>
    <dbReference type="NCBI Taxonomy" id="133383"/>
    <lineage>
        <taxon>Eukaryota</taxon>
        <taxon>Fungi</taxon>
        <taxon>Fungi incertae sedis</taxon>
        <taxon>Zoopagomycota</taxon>
        <taxon>Kickxellomycotina</taxon>
        <taxon>Harpellomycetes</taxon>
        <taxon>Harpellales</taxon>
        <taxon>Legeriomycetaceae</taxon>
        <taxon>Smittium</taxon>
    </lineage>
</organism>
<feature type="signal peptide" evidence="2">
    <location>
        <begin position="1"/>
        <end position="17"/>
    </location>
</feature>
<name>A0A1R0GNR4_9FUNG</name>
<dbReference type="SUPFAM" id="SSF56672">
    <property type="entry name" value="DNA/RNA polymerases"/>
    <property type="match status" value="1"/>
</dbReference>
<feature type="compositionally biased region" description="Polar residues" evidence="1">
    <location>
        <begin position="394"/>
        <end position="407"/>
    </location>
</feature>
<dbReference type="Proteomes" id="UP000187455">
    <property type="component" value="Unassembled WGS sequence"/>
</dbReference>
<evidence type="ECO:0000313" key="5">
    <source>
        <dbReference type="Proteomes" id="UP000187455"/>
    </source>
</evidence>
<feature type="compositionally biased region" description="Polar residues" evidence="1">
    <location>
        <begin position="181"/>
        <end position="207"/>
    </location>
</feature>
<feature type="compositionally biased region" description="Basic and acidic residues" evidence="1">
    <location>
        <begin position="260"/>
        <end position="271"/>
    </location>
</feature>
<feature type="compositionally biased region" description="Low complexity" evidence="1">
    <location>
        <begin position="107"/>
        <end position="118"/>
    </location>
</feature>
<dbReference type="EMBL" id="LSSL01006235">
    <property type="protein sequence ID" value="OLY78520.1"/>
    <property type="molecule type" value="Genomic_DNA"/>
</dbReference>
<keyword evidence="5" id="KW-1185">Reference proteome</keyword>
<feature type="region of interest" description="Disordered" evidence="1">
    <location>
        <begin position="181"/>
        <end position="407"/>
    </location>
</feature>
<evidence type="ECO:0000313" key="4">
    <source>
        <dbReference type="EMBL" id="OLY78520.1"/>
    </source>
</evidence>
<sequence>MRAHLLFLLSSIIFVSAQENDDTKYGKDEKEAEKEQKKLFEIEYKEQYSLEHNKNIKMEYTDDSSPENNKSFISGFSRAFGRYSKYWGFRVPVVPEDKPTTESGIRSSTSMYKSSTKMGNTVTRTRTHIKYRIKTETKTVVITRTRPKHSHKYYSSRINYVGDEGKMLADYDSFGSSGNQNGVDSYGANESNQYSDSRNGGIQNYNPNYDPEMAQQTNSGFVSTPPNGYTKNSFYGPQSTLVPENYPSELGGNGYNGDSNNERYNESKDDQYSDDDESQTLGNYQNNGQTYEPHKREYKGYDSEQITSSYKNNLDYQPTRTTKRSSKPKSYALTVSDEYAPETSYGNERDQNYPERNTDSYYGKNNHVTPKNRKSYRNTTSYDCYDAGSKTRYPETQDSSEYKPTNTYPQKQYKREYYAGYITPELIAPSSELSSTIYVKSTKPTYPETTAYKSEPNYENSKTSVSYTRVSSSPGYTSSSSVSAGGYDGYSGISTEYSSPSSSEITYRIGDDVSKPTEYLCGLRQGCPASPILFDFYINDLFKDVQGVHVPGLTSRIPGLLFADDAVLLAESEAEMQTSLNKITDWSNTWEMTVNASKCGLMNVAGPQSS</sequence>
<keyword evidence="2" id="KW-0732">Signal</keyword>
<feature type="region of interest" description="Disordered" evidence="1">
    <location>
        <begin position="98"/>
        <end position="121"/>
    </location>
</feature>
<evidence type="ECO:0000256" key="1">
    <source>
        <dbReference type="SAM" id="MobiDB-lite"/>
    </source>
</evidence>
<dbReference type="InterPro" id="IPR043502">
    <property type="entry name" value="DNA/RNA_pol_sf"/>
</dbReference>
<dbReference type="PANTHER" id="PTHR47027">
    <property type="entry name" value="REVERSE TRANSCRIPTASE DOMAIN-CONTAINING PROTEIN"/>
    <property type="match status" value="1"/>
</dbReference>
<dbReference type="PANTHER" id="PTHR47027:SF20">
    <property type="entry name" value="REVERSE TRANSCRIPTASE-LIKE PROTEIN WITH RNA-DIRECTED DNA POLYMERASE DOMAIN"/>
    <property type="match status" value="1"/>
</dbReference>
<evidence type="ECO:0000259" key="3">
    <source>
        <dbReference type="Pfam" id="PF00078"/>
    </source>
</evidence>
<evidence type="ECO:0000256" key="2">
    <source>
        <dbReference type="SAM" id="SignalP"/>
    </source>
</evidence>
<feature type="domain" description="Reverse transcriptase" evidence="3">
    <location>
        <begin position="516"/>
        <end position="602"/>
    </location>
</feature>
<dbReference type="OrthoDB" id="5534248at2759"/>
<comment type="caution">
    <text evidence="4">The sequence shown here is derived from an EMBL/GenBank/DDBJ whole genome shotgun (WGS) entry which is preliminary data.</text>
</comment>